<dbReference type="EMBL" id="FLTS01000001">
    <property type="protein sequence ID" value="SBV35894.1"/>
    <property type="molecule type" value="Genomic_DNA"/>
</dbReference>
<gene>
    <name evidence="2" type="ORF">STPYR_10824</name>
</gene>
<dbReference type="AlphaFoldDB" id="A0A1Y5Q876"/>
<proteinExistence type="predicted"/>
<feature type="domain" description="DUF4124" evidence="1">
    <location>
        <begin position="48"/>
        <end position="99"/>
    </location>
</feature>
<dbReference type="Pfam" id="PF13511">
    <property type="entry name" value="DUF4124"/>
    <property type="match status" value="1"/>
</dbReference>
<evidence type="ECO:0000259" key="1">
    <source>
        <dbReference type="Pfam" id="PF13511"/>
    </source>
</evidence>
<protein>
    <submittedName>
        <fullName evidence="2">Putative secreted protein</fullName>
    </submittedName>
</protein>
<organism evidence="2">
    <name type="scientific">uncultured Stenotrophomonas sp</name>
    <dbReference type="NCBI Taxonomy" id="165438"/>
    <lineage>
        <taxon>Bacteria</taxon>
        <taxon>Pseudomonadati</taxon>
        <taxon>Pseudomonadota</taxon>
        <taxon>Gammaproteobacteria</taxon>
        <taxon>Lysobacterales</taxon>
        <taxon>Lysobacteraceae</taxon>
        <taxon>Stenotrophomonas</taxon>
        <taxon>environmental samples</taxon>
    </lineage>
</organism>
<dbReference type="InterPro" id="IPR025392">
    <property type="entry name" value="DUF4124"/>
</dbReference>
<accession>A0A1Y5Q876</accession>
<name>A0A1Y5Q876_9GAMM</name>
<evidence type="ECO:0000313" key="2">
    <source>
        <dbReference type="EMBL" id="SBV35894.1"/>
    </source>
</evidence>
<reference evidence="2" key="1">
    <citation type="submission" date="2016-03" db="EMBL/GenBank/DDBJ databases">
        <authorList>
            <person name="Ploux O."/>
        </authorList>
    </citation>
    <scope>NUCLEOTIDE SEQUENCE</scope>
    <source>
        <strain evidence="2">UC10</strain>
    </source>
</reference>
<sequence length="166" mass="17829">MFRSACAGKSRCRVPCFTDGVGAGSQCIVLAGSMEGAEMALLRSWGVLLLAMVSPVSAQQVFKCVDGGAVMYQSMPCEGVTERSWEIAAEPAAPPVVAATRTRDAVVDGAGDRRTRRREPGGARRLPLDACERAKAGRDAAYRKAGLKRGFKLSSHWDNRVHDACW</sequence>